<reference evidence="7" key="1">
    <citation type="submission" date="2022-04" db="EMBL/GenBank/DDBJ databases">
        <authorList>
            <person name="Ren T."/>
        </authorList>
    </citation>
    <scope>NUCLEOTIDE SEQUENCE</scope>
    <source>
        <strain evidence="7">F63249</strain>
    </source>
</reference>
<dbReference type="Pfam" id="PF07947">
    <property type="entry name" value="YhhN"/>
    <property type="match status" value="1"/>
</dbReference>
<evidence type="ECO:0000256" key="1">
    <source>
        <dbReference type="ARBA" id="ARBA00004141"/>
    </source>
</evidence>
<accession>A0ABT0HB73</accession>
<protein>
    <submittedName>
        <fullName evidence="7">Lysoplasmalogenase</fullName>
    </submittedName>
</protein>
<dbReference type="InterPro" id="IPR012506">
    <property type="entry name" value="TMEM86B-like"/>
</dbReference>
<feature type="transmembrane region" description="Helical" evidence="6">
    <location>
        <begin position="9"/>
        <end position="28"/>
    </location>
</feature>
<feature type="transmembrane region" description="Helical" evidence="6">
    <location>
        <begin position="86"/>
        <end position="106"/>
    </location>
</feature>
<keyword evidence="3 6" id="KW-0812">Transmembrane</keyword>
<evidence type="ECO:0000256" key="3">
    <source>
        <dbReference type="ARBA" id="ARBA00022692"/>
    </source>
</evidence>
<comment type="subcellular location">
    <subcellularLocation>
        <location evidence="1">Membrane</location>
        <topology evidence="1">Multi-pass membrane protein</topology>
    </subcellularLocation>
</comment>
<dbReference type="PANTHER" id="PTHR31885:SF6">
    <property type="entry name" value="GH04784P"/>
    <property type="match status" value="1"/>
</dbReference>
<keyword evidence="5 6" id="KW-0472">Membrane</keyword>
<sequence>MLSASEKTFSVLFFILVIAELICGSLAALEHLHYFSKPAIVLSLLIFFWIQSKTIKPALRYLVALALICSLTGDILLMFVNRSPHYFMLGLVAFLIAHIMYIFAFLKHRNKAVNPLTFIIILLLYAFGLFYLLKDGLKDMLLPVVVYMIAILSMSTTAYLRKGAVPKQSYLLVFLGALLFMISDSILALNKFYAPLAYSDISIMLTYALAQYGIVLGILKLAEISR</sequence>
<feature type="transmembrane region" description="Helical" evidence="6">
    <location>
        <begin position="34"/>
        <end position="50"/>
    </location>
</feature>
<keyword evidence="8" id="KW-1185">Reference proteome</keyword>
<feature type="transmembrane region" description="Helical" evidence="6">
    <location>
        <begin position="169"/>
        <end position="189"/>
    </location>
</feature>
<feature type="transmembrane region" description="Helical" evidence="6">
    <location>
        <begin position="140"/>
        <end position="160"/>
    </location>
</feature>
<feature type="transmembrane region" description="Helical" evidence="6">
    <location>
        <begin position="113"/>
        <end position="134"/>
    </location>
</feature>
<proteinExistence type="inferred from homology"/>
<keyword evidence="4 6" id="KW-1133">Transmembrane helix</keyword>
<evidence type="ECO:0000256" key="6">
    <source>
        <dbReference type="SAM" id="Phobius"/>
    </source>
</evidence>
<dbReference type="RefSeq" id="WP_248413489.1">
    <property type="nucleotide sequence ID" value="NZ_JALPQF010000014.1"/>
</dbReference>
<comment type="similarity">
    <text evidence="2">Belongs to the TMEM86 family.</text>
</comment>
<evidence type="ECO:0000256" key="2">
    <source>
        <dbReference type="ARBA" id="ARBA00007375"/>
    </source>
</evidence>
<dbReference type="PANTHER" id="PTHR31885">
    <property type="entry name" value="GH04784P"/>
    <property type="match status" value="1"/>
</dbReference>
<feature type="transmembrane region" description="Helical" evidence="6">
    <location>
        <begin position="62"/>
        <end position="80"/>
    </location>
</feature>
<dbReference type="EMBL" id="JALPQF010000014">
    <property type="protein sequence ID" value="MCK8481626.1"/>
    <property type="molecule type" value="Genomic_DNA"/>
</dbReference>
<evidence type="ECO:0000313" key="7">
    <source>
        <dbReference type="EMBL" id="MCK8481626.1"/>
    </source>
</evidence>
<name>A0ABT0HB73_9FLAO</name>
<feature type="transmembrane region" description="Helical" evidence="6">
    <location>
        <begin position="201"/>
        <end position="222"/>
    </location>
</feature>
<dbReference type="Proteomes" id="UP001203687">
    <property type="component" value="Unassembled WGS sequence"/>
</dbReference>
<evidence type="ECO:0000313" key="8">
    <source>
        <dbReference type="Proteomes" id="UP001203687"/>
    </source>
</evidence>
<gene>
    <name evidence="7" type="ORF">MUY34_13425</name>
</gene>
<evidence type="ECO:0000256" key="4">
    <source>
        <dbReference type="ARBA" id="ARBA00022989"/>
    </source>
</evidence>
<comment type="caution">
    <text evidence="7">The sequence shown here is derived from an EMBL/GenBank/DDBJ whole genome shotgun (WGS) entry which is preliminary data.</text>
</comment>
<organism evidence="7 8">
    <name type="scientific">Psychroserpens algicola</name>
    <dbReference type="NCBI Taxonomy" id="1719034"/>
    <lineage>
        <taxon>Bacteria</taxon>
        <taxon>Pseudomonadati</taxon>
        <taxon>Bacteroidota</taxon>
        <taxon>Flavobacteriia</taxon>
        <taxon>Flavobacteriales</taxon>
        <taxon>Flavobacteriaceae</taxon>
        <taxon>Psychroserpens</taxon>
    </lineage>
</organism>
<evidence type="ECO:0000256" key="5">
    <source>
        <dbReference type="ARBA" id="ARBA00023136"/>
    </source>
</evidence>